<keyword evidence="3" id="KW-1185">Reference proteome</keyword>
<dbReference type="PANTHER" id="PTHR30411">
    <property type="entry name" value="CYTOPLASMIC PROTEIN"/>
    <property type="match status" value="1"/>
</dbReference>
<dbReference type="SUPFAM" id="SSF55826">
    <property type="entry name" value="YbaK/ProRS associated domain"/>
    <property type="match status" value="1"/>
</dbReference>
<dbReference type="InterPro" id="IPR007214">
    <property type="entry name" value="YbaK/aa-tRNA-synth-assoc-dom"/>
</dbReference>
<dbReference type="EMBL" id="JAUHQA010000001">
    <property type="protein sequence ID" value="MDN4479397.1"/>
    <property type="molecule type" value="Genomic_DNA"/>
</dbReference>
<dbReference type="Pfam" id="PF04073">
    <property type="entry name" value="tRNA_edit"/>
    <property type="match status" value="1"/>
</dbReference>
<feature type="domain" description="YbaK/aminoacyl-tRNA synthetase-associated" evidence="1">
    <location>
        <begin position="25"/>
        <end position="144"/>
    </location>
</feature>
<dbReference type="Gene3D" id="3.90.960.10">
    <property type="entry name" value="YbaK/aminoacyl-tRNA synthetase-associated domain"/>
    <property type="match status" value="1"/>
</dbReference>
<name>A0ABT8GD96_9MICO</name>
<dbReference type="RefSeq" id="WP_301140528.1">
    <property type="nucleotide sequence ID" value="NZ_JAUHQA010000001.1"/>
</dbReference>
<dbReference type="Proteomes" id="UP001172708">
    <property type="component" value="Unassembled WGS sequence"/>
</dbReference>
<dbReference type="PANTHER" id="PTHR30411:SF1">
    <property type="entry name" value="CYTOPLASMIC PROTEIN"/>
    <property type="match status" value="1"/>
</dbReference>
<proteinExistence type="predicted"/>
<evidence type="ECO:0000259" key="1">
    <source>
        <dbReference type="Pfam" id="PF04073"/>
    </source>
</evidence>
<dbReference type="InterPro" id="IPR036754">
    <property type="entry name" value="YbaK/aa-tRNA-synt-asso_dom_sf"/>
</dbReference>
<evidence type="ECO:0000313" key="3">
    <source>
        <dbReference type="Proteomes" id="UP001172708"/>
    </source>
</evidence>
<comment type="caution">
    <text evidence="2">The sequence shown here is derived from an EMBL/GenBank/DDBJ whole genome shotgun (WGS) entry which is preliminary data.</text>
</comment>
<accession>A0ABT8GD96</accession>
<organism evidence="2 3">
    <name type="scientific">Demequina muriae</name>
    <dbReference type="NCBI Taxonomy" id="3051664"/>
    <lineage>
        <taxon>Bacteria</taxon>
        <taxon>Bacillati</taxon>
        <taxon>Actinomycetota</taxon>
        <taxon>Actinomycetes</taxon>
        <taxon>Micrococcales</taxon>
        <taxon>Demequinaceae</taxon>
        <taxon>Demequina</taxon>
    </lineage>
</organism>
<evidence type="ECO:0000313" key="2">
    <source>
        <dbReference type="EMBL" id="MDN4479397.1"/>
    </source>
</evidence>
<reference evidence="2" key="1">
    <citation type="submission" date="2023-06" db="EMBL/GenBank/DDBJ databases">
        <title>Egi l300058.</title>
        <authorList>
            <person name="Gao L."/>
            <person name="Fang B.-Z."/>
            <person name="Li W.-J."/>
        </authorList>
    </citation>
    <scope>NUCLEOTIDE SEQUENCE</scope>
    <source>
        <strain evidence="2">EGI L300058</strain>
    </source>
</reference>
<gene>
    <name evidence="2" type="ORF">QQX02_00485</name>
</gene>
<sequence>MHPNVQKVKTFLDEAGLHGRVRELTEGTHTAAQAAALLGCEVGAIANSLIFMTEKGPILVLTSGAHRVDTDVVAAAIGAEAVSRATPDQVRAATGQPIGGVAPIGHPAPLPTYLDVELAEHGELWAAAGVPASVFEISYADLKALTGAVEIAVE</sequence>
<dbReference type="CDD" id="cd04333">
    <property type="entry name" value="ProX_deacylase"/>
    <property type="match status" value="1"/>
</dbReference>
<protein>
    <submittedName>
        <fullName evidence="2">YbaK/EbsC family protein</fullName>
    </submittedName>
</protein>